<dbReference type="Proteomes" id="UP000712281">
    <property type="component" value="Unassembled WGS sequence"/>
</dbReference>
<dbReference type="AlphaFoldDB" id="A0A8S9L4D3"/>
<proteinExistence type="predicted"/>
<reference evidence="2" key="1">
    <citation type="submission" date="2019-12" db="EMBL/GenBank/DDBJ databases">
        <title>Genome sequencing and annotation of Brassica cretica.</title>
        <authorList>
            <person name="Studholme D.J."/>
            <person name="Sarris P.F."/>
        </authorList>
    </citation>
    <scope>NUCLEOTIDE SEQUENCE</scope>
    <source>
        <strain evidence="2">PFS-001/15</strain>
        <tissue evidence="2">Leaf</tissue>
    </source>
</reference>
<evidence type="ECO:0000313" key="3">
    <source>
        <dbReference type="Proteomes" id="UP000712281"/>
    </source>
</evidence>
<evidence type="ECO:0000313" key="2">
    <source>
        <dbReference type="EMBL" id="KAF2601012.1"/>
    </source>
</evidence>
<protein>
    <submittedName>
        <fullName evidence="2">Uncharacterized protein</fullName>
    </submittedName>
</protein>
<dbReference type="EMBL" id="QGKW02000717">
    <property type="protein sequence ID" value="KAF2601012.1"/>
    <property type="molecule type" value="Genomic_DNA"/>
</dbReference>
<feature type="region of interest" description="Disordered" evidence="1">
    <location>
        <begin position="1"/>
        <end position="20"/>
    </location>
</feature>
<accession>A0A8S9L4D3</accession>
<sequence length="162" mass="17973">MVLIPLPNSGSSPIKEAPAPPVKFSNDTERLHFIDSLRKGPAGAHIKHVIELLIEVSASFKASLYTRANNEGRVTVLSREDNGSTIGVYSYKGTYLTSQMENAKCRATMEASEKGQMMAELEENKQKFLKPDAAARHPHRGLLLRTCPAYGYLVYEFMENGK</sequence>
<gene>
    <name evidence="2" type="ORF">F2Q68_00011285</name>
</gene>
<evidence type="ECO:0000256" key="1">
    <source>
        <dbReference type="SAM" id="MobiDB-lite"/>
    </source>
</evidence>
<name>A0A8S9L4D3_BRACR</name>
<comment type="caution">
    <text evidence="2">The sequence shown here is derived from an EMBL/GenBank/DDBJ whole genome shotgun (WGS) entry which is preliminary data.</text>
</comment>
<organism evidence="2 3">
    <name type="scientific">Brassica cretica</name>
    <name type="common">Mustard</name>
    <dbReference type="NCBI Taxonomy" id="69181"/>
    <lineage>
        <taxon>Eukaryota</taxon>
        <taxon>Viridiplantae</taxon>
        <taxon>Streptophyta</taxon>
        <taxon>Embryophyta</taxon>
        <taxon>Tracheophyta</taxon>
        <taxon>Spermatophyta</taxon>
        <taxon>Magnoliopsida</taxon>
        <taxon>eudicotyledons</taxon>
        <taxon>Gunneridae</taxon>
        <taxon>Pentapetalae</taxon>
        <taxon>rosids</taxon>
        <taxon>malvids</taxon>
        <taxon>Brassicales</taxon>
        <taxon>Brassicaceae</taxon>
        <taxon>Brassiceae</taxon>
        <taxon>Brassica</taxon>
    </lineage>
</organism>